<evidence type="ECO:0000313" key="2">
    <source>
        <dbReference type="EMBL" id="KAJ6223642.1"/>
    </source>
</evidence>
<feature type="compositionally biased region" description="Pro residues" evidence="1">
    <location>
        <begin position="111"/>
        <end position="134"/>
    </location>
</feature>
<feature type="region of interest" description="Disordered" evidence="1">
    <location>
        <begin position="94"/>
        <end position="138"/>
    </location>
</feature>
<dbReference type="Proteomes" id="UP001142055">
    <property type="component" value="Chromosome 1"/>
</dbReference>
<name>A0A9Q0MDL2_BLOTA</name>
<accession>A0A9Q0MDL2</accession>
<organism evidence="2 3">
    <name type="scientific">Blomia tropicalis</name>
    <name type="common">Mite</name>
    <dbReference type="NCBI Taxonomy" id="40697"/>
    <lineage>
        <taxon>Eukaryota</taxon>
        <taxon>Metazoa</taxon>
        <taxon>Ecdysozoa</taxon>
        <taxon>Arthropoda</taxon>
        <taxon>Chelicerata</taxon>
        <taxon>Arachnida</taxon>
        <taxon>Acari</taxon>
        <taxon>Acariformes</taxon>
        <taxon>Sarcoptiformes</taxon>
        <taxon>Astigmata</taxon>
        <taxon>Glycyphagoidea</taxon>
        <taxon>Echimyopodidae</taxon>
        <taxon>Blomia</taxon>
    </lineage>
</organism>
<evidence type="ECO:0000313" key="3">
    <source>
        <dbReference type="Proteomes" id="UP001142055"/>
    </source>
</evidence>
<dbReference type="EMBL" id="JAPWDV010000001">
    <property type="protein sequence ID" value="KAJ6223642.1"/>
    <property type="molecule type" value="Genomic_DNA"/>
</dbReference>
<reference evidence="2" key="1">
    <citation type="submission" date="2022-12" db="EMBL/GenBank/DDBJ databases">
        <title>Genome assemblies of Blomia tropicalis.</title>
        <authorList>
            <person name="Cui Y."/>
        </authorList>
    </citation>
    <scope>NUCLEOTIDE SEQUENCE</scope>
    <source>
        <tissue evidence="2">Adult mites</tissue>
    </source>
</reference>
<evidence type="ECO:0000256" key="1">
    <source>
        <dbReference type="SAM" id="MobiDB-lite"/>
    </source>
</evidence>
<gene>
    <name evidence="2" type="ORF">RDWZM_002187</name>
</gene>
<proteinExistence type="predicted"/>
<dbReference type="AlphaFoldDB" id="A0A9Q0MDL2"/>
<keyword evidence="3" id="KW-1185">Reference proteome</keyword>
<protein>
    <submittedName>
        <fullName evidence="2">Uncharacterized protein</fullName>
    </submittedName>
</protein>
<feature type="region of interest" description="Disordered" evidence="1">
    <location>
        <begin position="1"/>
        <end position="71"/>
    </location>
</feature>
<comment type="caution">
    <text evidence="2">The sequence shown here is derived from an EMBL/GenBank/DDBJ whole genome shotgun (WGS) entry which is preliminary data.</text>
</comment>
<feature type="compositionally biased region" description="Low complexity" evidence="1">
    <location>
        <begin position="1"/>
        <end position="39"/>
    </location>
</feature>
<sequence length="163" mass="17925">MESQPQLIRPSSSSSPSQHTSNLLLNQQQTSANNSNQNQLKRKTRKKTPPLPVQLIRQTSPIPPPSTSTISIDPLRQRTIEELLTLPMAKILQRPLPPIDTPTPNNQPIELFPPSPPTPSSLPTPPQPPSPSPSPISVMVDTDRKEQWKLNVNSAISGKCCQI</sequence>